<keyword evidence="2" id="KW-1185">Reference proteome</keyword>
<organism evidence="1 2">
    <name type="scientific">Zarea fungicola</name>
    <dbReference type="NCBI Taxonomy" id="93591"/>
    <lineage>
        <taxon>Eukaryota</taxon>
        <taxon>Fungi</taxon>
        <taxon>Dikarya</taxon>
        <taxon>Ascomycota</taxon>
        <taxon>Pezizomycotina</taxon>
        <taxon>Sordariomycetes</taxon>
        <taxon>Hypocreomycetidae</taxon>
        <taxon>Hypocreales</taxon>
        <taxon>Cordycipitaceae</taxon>
        <taxon>Zarea</taxon>
    </lineage>
</organism>
<comment type="caution">
    <text evidence="1">The sequence shown here is derived from an EMBL/GenBank/DDBJ whole genome shotgun (WGS) entry which is preliminary data.</text>
</comment>
<evidence type="ECO:0000313" key="2">
    <source>
        <dbReference type="Proteomes" id="UP001143910"/>
    </source>
</evidence>
<accession>A0ACC1MIA3</accession>
<protein>
    <submittedName>
        <fullName evidence="1">Uncharacterized protein</fullName>
    </submittedName>
</protein>
<reference evidence="1" key="1">
    <citation type="submission" date="2022-08" db="EMBL/GenBank/DDBJ databases">
        <title>Genome Sequence of Lecanicillium fungicola.</title>
        <authorList>
            <person name="Buettner E."/>
        </authorList>
    </citation>
    <scope>NUCLEOTIDE SEQUENCE</scope>
    <source>
        <strain evidence="1">Babe33</strain>
    </source>
</reference>
<evidence type="ECO:0000313" key="1">
    <source>
        <dbReference type="EMBL" id="KAJ2966392.1"/>
    </source>
</evidence>
<proteinExistence type="predicted"/>
<name>A0ACC1MIA3_9HYPO</name>
<sequence>MQGAGGSRPASPKFLRFLREKTQELGALLIFDEVMTSRLHWNGGLSGKYGIKPDLITMGKYLGGGMSFGLFGGRADIMNLYNPVTGGTVAAVNSRFGPSAPLSLAHSGTFNNNLMTMQAGIAGAKILTEDVLTALNEKGDHLRHALSELLVLKGFIQHKPDEVIEDDIDAIPRGKVWVSGIGSLLSLHFGVNDELAELRDLYWFYLLERGFYIARRGFITLNIALTDGHMAAFLQATGDFLDQWCAEP</sequence>
<gene>
    <name evidence="1" type="ORF">NQ176_g10172</name>
</gene>
<dbReference type="Proteomes" id="UP001143910">
    <property type="component" value="Unassembled WGS sequence"/>
</dbReference>
<dbReference type="EMBL" id="JANJQO010002642">
    <property type="protein sequence ID" value="KAJ2966392.1"/>
    <property type="molecule type" value="Genomic_DNA"/>
</dbReference>